<name>A0AAF0A0S7_9BACT</name>
<dbReference type="KEGG" id="slom:PXH66_19075"/>
<comment type="subcellular location">
    <subcellularLocation>
        <location evidence="1">Membrane</location>
        <topology evidence="1">Single-pass membrane protein</topology>
    </subcellularLocation>
</comment>
<evidence type="ECO:0000256" key="3">
    <source>
        <dbReference type="ARBA" id="ARBA00022692"/>
    </source>
</evidence>
<gene>
    <name evidence="6" type="ORF">PXH66_19075</name>
</gene>
<dbReference type="EMBL" id="CP119075">
    <property type="protein sequence ID" value="WED64447.1"/>
    <property type="molecule type" value="Genomic_DNA"/>
</dbReference>
<evidence type="ECO:0000256" key="4">
    <source>
        <dbReference type="ARBA" id="ARBA00022989"/>
    </source>
</evidence>
<keyword evidence="5" id="KW-0472">Membrane</keyword>
<dbReference type="GO" id="GO:0016020">
    <property type="term" value="C:membrane"/>
    <property type="evidence" value="ECO:0007669"/>
    <property type="project" value="UniProtKB-SubCell"/>
</dbReference>
<reference evidence="6" key="1">
    <citation type="submission" date="2023-03" db="EMBL/GenBank/DDBJ databases">
        <title>Lomoglobus Profundus gen. nov., sp. nov., a novel member of the phylum Verrucomicrobia, isolated from deep-marine sediment of South China Sea.</title>
        <authorList>
            <person name="Ahmad T."/>
            <person name="Ishaq S.E."/>
            <person name="Wang F."/>
        </authorList>
    </citation>
    <scope>NUCLEOTIDE SEQUENCE</scope>
    <source>
        <strain evidence="6">LMO-M01</strain>
    </source>
</reference>
<keyword evidence="7" id="KW-1185">Reference proteome</keyword>
<evidence type="ECO:0000313" key="6">
    <source>
        <dbReference type="EMBL" id="WED64447.1"/>
    </source>
</evidence>
<evidence type="ECO:0000313" key="7">
    <source>
        <dbReference type="Proteomes" id="UP001218638"/>
    </source>
</evidence>
<organism evidence="6 7">
    <name type="scientific">Synoicihabitans lomoniglobus</name>
    <dbReference type="NCBI Taxonomy" id="2909285"/>
    <lineage>
        <taxon>Bacteria</taxon>
        <taxon>Pseudomonadati</taxon>
        <taxon>Verrucomicrobiota</taxon>
        <taxon>Opitutia</taxon>
        <taxon>Opitutales</taxon>
        <taxon>Opitutaceae</taxon>
        <taxon>Synoicihabitans</taxon>
    </lineage>
</organism>
<dbReference type="Proteomes" id="UP001218638">
    <property type="component" value="Chromosome"/>
</dbReference>
<proteinExistence type="inferred from homology"/>
<keyword evidence="4" id="KW-1133">Transmembrane helix</keyword>
<evidence type="ECO:0000256" key="5">
    <source>
        <dbReference type="ARBA" id="ARBA00023136"/>
    </source>
</evidence>
<sequence>MKKLLIILAIAFVLIGIPIMMAIGTYNGLVGREQAVDAAWAQVENVYQRRADLVPNLVATVSGAADFEKSTLTEVTNARASVGKLQLPPGAPDDAARFAQFEQAQSQLGGALSRLLVSVERYPQLTATANFRDLQAQLEGTENRISVERGKFNTTVQSYNTAIKKFPAVILAGLFGHEAKPYFTAAPGSNEAPKVDFGG</sequence>
<dbReference type="InterPro" id="IPR007156">
    <property type="entry name" value="MamQ_LemA"/>
</dbReference>
<evidence type="ECO:0000256" key="1">
    <source>
        <dbReference type="ARBA" id="ARBA00004167"/>
    </source>
</evidence>
<protein>
    <submittedName>
        <fullName evidence="6">LemA family protein</fullName>
    </submittedName>
</protein>
<dbReference type="SUPFAM" id="SSF140478">
    <property type="entry name" value="LemA-like"/>
    <property type="match status" value="1"/>
</dbReference>
<dbReference type="PANTHER" id="PTHR34478">
    <property type="entry name" value="PROTEIN LEMA"/>
    <property type="match status" value="1"/>
</dbReference>
<comment type="similarity">
    <text evidence="2">Belongs to the LemA family.</text>
</comment>
<keyword evidence="3" id="KW-0812">Transmembrane</keyword>
<dbReference type="AlphaFoldDB" id="A0AAF0A0S7"/>
<dbReference type="Pfam" id="PF04011">
    <property type="entry name" value="LemA"/>
    <property type="match status" value="1"/>
</dbReference>
<evidence type="ECO:0000256" key="2">
    <source>
        <dbReference type="ARBA" id="ARBA00008854"/>
    </source>
</evidence>
<dbReference type="PANTHER" id="PTHR34478:SF2">
    <property type="entry name" value="MEMBRANE PROTEIN"/>
    <property type="match status" value="1"/>
</dbReference>
<accession>A0AAF0A0S7</accession>
<dbReference type="RefSeq" id="WP_330930920.1">
    <property type="nucleotide sequence ID" value="NZ_CP119075.1"/>
</dbReference>
<dbReference type="Gene3D" id="1.20.1440.20">
    <property type="entry name" value="LemA-like domain"/>
    <property type="match status" value="1"/>
</dbReference>
<dbReference type="InterPro" id="IPR023353">
    <property type="entry name" value="LemA-like_dom_sf"/>
</dbReference>